<dbReference type="PANTHER" id="PTHR30561">
    <property type="entry name" value="SMR FAMILY PROTON-DEPENDENT DRUG EFFLUX TRANSPORTER SUGE"/>
    <property type="match status" value="1"/>
</dbReference>
<dbReference type="Proteomes" id="UP000830343">
    <property type="component" value="Chromosome"/>
</dbReference>
<keyword evidence="2" id="KW-1003">Cell membrane</keyword>
<protein>
    <submittedName>
        <fullName evidence="8">SMR family transporter</fullName>
    </submittedName>
</protein>
<accession>A0ABY3ZXT9</accession>
<evidence type="ECO:0000256" key="7">
    <source>
        <dbReference type="SAM" id="Phobius"/>
    </source>
</evidence>
<name>A0ABY3ZXT9_9STAP</name>
<evidence type="ECO:0000256" key="6">
    <source>
        <dbReference type="RuleBase" id="RU003942"/>
    </source>
</evidence>
<evidence type="ECO:0000256" key="5">
    <source>
        <dbReference type="ARBA" id="ARBA00023136"/>
    </source>
</evidence>
<reference evidence="8" key="1">
    <citation type="submission" date="2022-03" db="EMBL/GenBank/DDBJ databases">
        <authorList>
            <person name="Vrbovska V."/>
            <person name="Kovarovic V."/>
            <person name="Botka T."/>
            <person name="Pantucek R."/>
        </authorList>
    </citation>
    <scope>NUCLEOTIDE SEQUENCE</scope>
    <source>
        <strain evidence="8">CCM 2609</strain>
    </source>
</reference>
<comment type="similarity">
    <text evidence="6">Belongs to the drug/metabolite transporter (DMT) superfamily. Small multidrug resistance (SMR) (TC 2.A.7.1) family.</text>
</comment>
<dbReference type="SUPFAM" id="SSF103481">
    <property type="entry name" value="Multidrug resistance efflux transporter EmrE"/>
    <property type="match status" value="1"/>
</dbReference>
<dbReference type="InterPro" id="IPR045324">
    <property type="entry name" value="Small_multidrug_res"/>
</dbReference>
<proteinExistence type="inferred from homology"/>
<gene>
    <name evidence="8" type="ORF">MRZ06_07545</name>
</gene>
<dbReference type="PANTHER" id="PTHR30561:SF7">
    <property type="entry name" value="GUANIDINIUM EFFLUX SYSTEM SUBUNIT GDNC-RELATED"/>
    <property type="match status" value="1"/>
</dbReference>
<comment type="subcellular location">
    <subcellularLocation>
        <location evidence="1 6">Cell membrane</location>
        <topology evidence="1 6">Multi-pass membrane protein</topology>
    </subcellularLocation>
</comment>
<feature type="transmembrane region" description="Helical" evidence="7">
    <location>
        <begin position="56"/>
        <end position="75"/>
    </location>
</feature>
<evidence type="ECO:0000256" key="1">
    <source>
        <dbReference type="ARBA" id="ARBA00004651"/>
    </source>
</evidence>
<dbReference type="RefSeq" id="WP_243367343.1">
    <property type="nucleotide sequence ID" value="NZ_CP094348.1"/>
</dbReference>
<dbReference type="Pfam" id="PF00893">
    <property type="entry name" value="Multi_Drug_Res"/>
    <property type="match status" value="1"/>
</dbReference>
<dbReference type="InterPro" id="IPR037185">
    <property type="entry name" value="EmrE-like"/>
</dbReference>
<feature type="transmembrane region" description="Helical" evidence="7">
    <location>
        <begin position="81"/>
        <end position="100"/>
    </location>
</feature>
<dbReference type="EMBL" id="CP094348">
    <property type="protein sequence ID" value="UOB21612.1"/>
    <property type="molecule type" value="Genomic_DNA"/>
</dbReference>
<dbReference type="InterPro" id="IPR000390">
    <property type="entry name" value="Small_drug/metabolite_transptr"/>
</dbReference>
<feature type="transmembrane region" description="Helical" evidence="7">
    <location>
        <begin position="26"/>
        <end position="44"/>
    </location>
</feature>
<organism evidence="8 9">
    <name type="scientific">Macrococcus armenti</name>
    <dbReference type="NCBI Taxonomy" id="2875764"/>
    <lineage>
        <taxon>Bacteria</taxon>
        <taxon>Bacillati</taxon>
        <taxon>Bacillota</taxon>
        <taxon>Bacilli</taxon>
        <taxon>Bacillales</taxon>
        <taxon>Staphylococcaceae</taxon>
        <taxon>Macrococcus</taxon>
    </lineage>
</organism>
<evidence type="ECO:0000256" key="3">
    <source>
        <dbReference type="ARBA" id="ARBA00022692"/>
    </source>
</evidence>
<dbReference type="Gene3D" id="1.10.3730.20">
    <property type="match status" value="1"/>
</dbReference>
<keyword evidence="3 6" id="KW-0812">Transmembrane</keyword>
<keyword evidence="5 7" id="KW-0472">Membrane</keyword>
<keyword evidence="9" id="KW-1185">Reference proteome</keyword>
<keyword evidence="4 7" id="KW-1133">Transmembrane helix</keyword>
<reference evidence="8" key="2">
    <citation type="submission" date="2022-04" db="EMBL/GenBank/DDBJ databases">
        <title>Antimicrobial genetic elements in methicillin-resistant Macrococcus armenti.</title>
        <authorList>
            <person name="Keller J.E."/>
            <person name="Schwendener S."/>
            <person name="Pantucek R."/>
            <person name="Perreten V."/>
        </authorList>
    </citation>
    <scope>NUCLEOTIDE SEQUENCE</scope>
    <source>
        <strain evidence="8">CCM 2609</strain>
    </source>
</reference>
<evidence type="ECO:0000313" key="9">
    <source>
        <dbReference type="Proteomes" id="UP000830343"/>
    </source>
</evidence>
<sequence length="106" mass="11509">MNWIKLILAALFETGWVIGLAHADSAVEWLLTLVSVTCSFYLLLNATKYLPVGTAYAIFVGLGATLVTVVDVAVYEVPFGWQKVLLITILILGVIGLKLATEEEIV</sequence>
<evidence type="ECO:0000313" key="8">
    <source>
        <dbReference type="EMBL" id="UOB21612.1"/>
    </source>
</evidence>
<evidence type="ECO:0000256" key="4">
    <source>
        <dbReference type="ARBA" id="ARBA00022989"/>
    </source>
</evidence>
<evidence type="ECO:0000256" key="2">
    <source>
        <dbReference type="ARBA" id="ARBA00022475"/>
    </source>
</evidence>